<dbReference type="GO" id="GO:0005524">
    <property type="term" value="F:ATP binding"/>
    <property type="evidence" value="ECO:0007669"/>
    <property type="project" value="UniProtKB-KW"/>
</dbReference>
<dbReference type="Gene3D" id="3.30.565.10">
    <property type="entry name" value="Histidine kinase-like ATPase, C-terminal domain"/>
    <property type="match status" value="1"/>
</dbReference>
<evidence type="ECO:0000256" key="3">
    <source>
        <dbReference type="ARBA" id="ARBA00006155"/>
    </source>
</evidence>
<dbReference type="InterPro" id="IPR050221">
    <property type="entry name" value="26S_Proteasome_ATPase"/>
</dbReference>
<dbReference type="InterPro" id="IPR041569">
    <property type="entry name" value="AAA_lid_3"/>
</dbReference>
<dbReference type="InterPro" id="IPR003593">
    <property type="entry name" value="AAA+_ATPase"/>
</dbReference>
<accession>A0A9P5YRI3</accession>
<dbReference type="Pfam" id="PF02518">
    <property type="entry name" value="HATPase_c"/>
    <property type="match status" value="1"/>
</dbReference>
<comment type="similarity">
    <text evidence="4">Belongs to the AAA ATPase family.</text>
</comment>
<organism evidence="13 14">
    <name type="scientific">Pholiota conissans</name>
    <dbReference type="NCBI Taxonomy" id="109636"/>
    <lineage>
        <taxon>Eukaryota</taxon>
        <taxon>Fungi</taxon>
        <taxon>Dikarya</taxon>
        <taxon>Basidiomycota</taxon>
        <taxon>Agaricomycotina</taxon>
        <taxon>Agaricomycetes</taxon>
        <taxon>Agaricomycetidae</taxon>
        <taxon>Agaricales</taxon>
        <taxon>Agaricineae</taxon>
        <taxon>Strophariaceae</taxon>
        <taxon>Pholiota</taxon>
    </lineage>
</organism>
<keyword evidence="8 13" id="KW-0647">Proteasome</keyword>
<dbReference type="Gene3D" id="3.40.50.300">
    <property type="entry name" value="P-loop containing nucleotide triphosphate hydrolases"/>
    <property type="match status" value="1"/>
</dbReference>
<gene>
    <name evidence="13" type="ORF">BDN70DRAFT_818406</name>
</gene>
<comment type="similarity">
    <text evidence="3">Belongs to the PDK/BCKDK protein kinase family.</text>
</comment>
<dbReference type="CDD" id="cd19502">
    <property type="entry name" value="RecA-like_PAN_like"/>
    <property type="match status" value="1"/>
</dbReference>
<dbReference type="OrthoDB" id="1937997at2759"/>
<comment type="subcellular location">
    <subcellularLocation>
        <location evidence="2">Cytoplasm</location>
    </subcellularLocation>
    <subcellularLocation>
        <location evidence="1">Mitochondrion</location>
    </subcellularLocation>
</comment>
<feature type="domain" description="Histidine kinase/HSP90-like ATPase" evidence="12">
    <location>
        <begin position="740"/>
        <end position="910"/>
    </location>
</feature>
<dbReference type="Gene3D" id="1.10.8.60">
    <property type="match status" value="1"/>
</dbReference>
<dbReference type="PROSITE" id="PS00674">
    <property type="entry name" value="AAA"/>
    <property type="match status" value="1"/>
</dbReference>
<dbReference type="Gene3D" id="2.40.50.140">
    <property type="entry name" value="Nucleic acid-binding proteins"/>
    <property type="match status" value="1"/>
</dbReference>
<evidence type="ECO:0000256" key="9">
    <source>
        <dbReference type="ARBA" id="ARBA00023128"/>
    </source>
</evidence>
<sequence length="917" mass="100906">MLTYIYSDEKKVDSKDDEKIVGELVEILRKDSTSTQLILALDDSDIQILKTYGQGPYARKLKDVEKDIKDIQARINEQLGVKESDTGLASPNLWDLAADRQRMGEEHPLQVARCTKIIPKDPKLAEAARSVNAAGALQGQKGADEQDKYVINIKQIAKFVVGLGDRVAATDIEEGMRVGVDRTKYQIQIPLPPKIDASVTMMQVEEKPDVTYSDVGGCKEQIEKLREVVETPLLSPERFVNLGIDPPKGVLLFGPPGTGKTLCARAVANRTDATFIRVIGSELVQKYVGEGARMVRELFEMARSKKACIIFFDEVDAIGGARFDDGAGGDNEVQRTMLELINQLDGFDPRGNIKVLMATNRPDTLDPALLRPGRLDRRVEFSLPDNEGRAHILRIHARSMSVERDIRFDLIARLCPNTTGAELRSVATEAGMFAIRARRKVASERDFLDAVEKVVRQGTKFSSTPLYQIVPPGVRETSNILSLPMLIQLWLRAPKSPLYFTCLDCEVNRHSRLYHRRAPMPSSFEMTELVAKYESTPPRPLNLTQLLSFGKPSTEKSVLASVSYALSELPRRLSTRIRSLEALPFIVGTNPFVAKSLDAYKESFQWLATHPPVTTIGDNTEFVKELTALVERHANDVPTMAKGFQECTQYLSPKQISDFLDGVIRNRISIRLIAEQHIAVSLALDHPNESFPYVGVLDGKCSPRSMVEMCASFVGELCEATLGASPPIVIDGCIDSTFAYVPVHLEYILTEILKNSFRATVEHYSKQHKADQIPPVIVTISPSSSCTKPEANFLSIRIRDQGGGVQPSNMARIFSYGFTTAGRGADLCRDGGGSYAAQHGGSAASGSDSQSSLFGEITRKGVQTGMGTIAGLGYGLPMSRLYAMYFGGSLDLLSLEGWGSDVYIKLRCLSEAGDAKI</sequence>
<dbReference type="GO" id="GO:0016887">
    <property type="term" value="F:ATP hydrolysis activity"/>
    <property type="evidence" value="ECO:0007669"/>
    <property type="project" value="InterPro"/>
</dbReference>
<evidence type="ECO:0000256" key="2">
    <source>
        <dbReference type="ARBA" id="ARBA00004496"/>
    </source>
</evidence>
<dbReference type="InterPro" id="IPR027417">
    <property type="entry name" value="P-loop_NTPase"/>
</dbReference>
<evidence type="ECO:0000256" key="7">
    <source>
        <dbReference type="ARBA" id="ARBA00022840"/>
    </source>
</evidence>
<dbReference type="GO" id="GO:0008540">
    <property type="term" value="C:proteasome regulatory particle, base subcomplex"/>
    <property type="evidence" value="ECO:0007669"/>
    <property type="project" value="UniProtKB-ARBA"/>
</dbReference>
<evidence type="ECO:0000259" key="12">
    <source>
        <dbReference type="SMART" id="SM00387"/>
    </source>
</evidence>
<evidence type="ECO:0000256" key="4">
    <source>
        <dbReference type="ARBA" id="ARBA00006914"/>
    </source>
</evidence>
<evidence type="ECO:0000313" key="13">
    <source>
        <dbReference type="EMBL" id="KAF9472606.1"/>
    </source>
</evidence>
<name>A0A9P5YRI3_9AGAR</name>
<keyword evidence="14" id="KW-1185">Reference proteome</keyword>
<evidence type="ECO:0000256" key="6">
    <source>
        <dbReference type="ARBA" id="ARBA00022741"/>
    </source>
</evidence>
<dbReference type="GO" id="GO:0005739">
    <property type="term" value="C:mitochondrion"/>
    <property type="evidence" value="ECO:0007669"/>
    <property type="project" value="UniProtKB-SubCell"/>
</dbReference>
<dbReference type="FunFam" id="3.40.50.300:FF:000027">
    <property type="entry name" value="26S protease regulatory subunit 7"/>
    <property type="match status" value="1"/>
</dbReference>
<dbReference type="InterPro" id="IPR048723">
    <property type="entry name" value="OB_PRS7"/>
</dbReference>
<dbReference type="AlphaFoldDB" id="A0A9P5YRI3"/>
<dbReference type="InterPro" id="IPR036890">
    <property type="entry name" value="HATPase_C_sf"/>
</dbReference>
<dbReference type="Pfam" id="PF17862">
    <property type="entry name" value="AAA_lid_3"/>
    <property type="match status" value="1"/>
</dbReference>
<evidence type="ECO:0000256" key="10">
    <source>
        <dbReference type="ARBA" id="ARBA00067449"/>
    </source>
</evidence>
<reference evidence="13" key="1">
    <citation type="submission" date="2020-11" db="EMBL/GenBank/DDBJ databases">
        <authorList>
            <consortium name="DOE Joint Genome Institute"/>
            <person name="Ahrendt S."/>
            <person name="Riley R."/>
            <person name="Andreopoulos W."/>
            <person name="Labutti K."/>
            <person name="Pangilinan J."/>
            <person name="Ruiz-Duenas F.J."/>
            <person name="Barrasa J.M."/>
            <person name="Sanchez-Garcia M."/>
            <person name="Camarero S."/>
            <person name="Miyauchi S."/>
            <person name="Serrano A."/>
            <person name="Linde D."/>
            <person name="Babiker R."/>
            <person name="Drula E."/>
            <person name="Ayuso-Fernandez I."/>
            <person name="Pacheco R."/>
            <person name="Padilla G."/>
            <person name="Ferreira P."/>
            <person name="Barriuso J."/>
            <person name="Kellner H."/>
            <person name="Castanera R."/>
            <person name="Alfaro M."/>
            <person name="Ramirez L."/>
            <person name="Pisabarro A.G."/>
            <person name="Kuo A."/>
            <person name="Tritt A."/>
            <person name="Lipzen A."/>
            <person name="He G."/>
            <person name="Yan M."/>
            <person name="Ng V."/>
            <person name="Cullen D."/>
            <person name="Martin F."/>
            <person name="Rosso M.-N."/>
            <person name="Henrissat B."/>
            <person name="Hibbett D."/>
            <person name="Martinez A.T."/>
            <person name="Grigoriev I.V."/>
        </authorList>
    </citation>
    <scope>NUCLEOTIDE SEQUENCE</scope>
    <source>
        <strain evidence="13">CIRM-BRFM 674</strain>
    </source>
</reference>
<dbReference type="Pfam" id="PF21236">
    <property type="entry name" value="OB_PRS7"/>
    <property type="match status" value="1"/>
</dbReference>
<dbReference type="Proteomes" id="UP000807469">
    <property type="component" value="Unassembled WGS sequence"/>
</dbReference>
<evidence type="ECO:0000313" key="14">
    <source>
        <dbReference type="Proteomes" id="UP000807469"/>
    </source>
</evidence>
<dbReference type="SUPFAM" id="SSF55874">
    <property type="entry name" value="ATPase domain of HSP90 chaperone/DNA topoisomerase II/histidine kinase"/>
    <property type="match status" value="1"/>
</dbReference>
<comment type="caution">
    <text evidence="13">The sequence shown here is derived from an EMBL/GenBank/DDBJ whole genome shotgun (WGS) entry which is preliminary data.</text>
</comment>
<dbReference type="InterPro" id="IPR012340">
    <property type="entry name" value="NA-bd_OB-fold"/>
</dbReference>
<dbReference type="SUPFAM" id="SSF69012">
    <property type="entry name" value="alpha-ketoacid dehydrogenase kinase, N-terminal domain"/>
    <property type="match status" value="1"/>
</dbReference>
<evidence type="ECO:0000256" key="1">
    <source>
        <dbReference type="ARBA" id="ARBA00004173"/>
    </source>
</evidence>
<dbReference type="InterPro" id="IPR003959">
    <property type="entry name" value="ATPase_AAA_core"/>
</dbReference>
<keyword evidence="5" id="KW-0963">Cytoplasm</keyword>
<dbReference type="Pfam" id="PF10436">
    <property type="entry name" value="BCDHK_Adom3"/>
    <property type="match status" value="1"/>
</dbReference>
<dbReference type="SMART" id="SM00382">
    <property type="entry name" value="AAA"/>
    <property type="match status" value="1"/>
</dbReference>
<evidence type="ECO:0000256" key="8">
    <source>
        <dbReference type="ARBA" id="ARBA00022942"/>
    </source>
</evidence>
<evidence type="ECO:0000259" key="11">
    <source>
        <dbReference type="SMART" id="SM00382"/>
    </source>
</evidence>
<dbReference type="InterPro" id="IPR036784">
    <property type="entry name" value="AK/P_DHK_N_sf"/>
</dbReference>
<dbReference type="FunFam" id="1.10.8.60:FF:000005">
    <property type="entry name" value="26S protease regulatory subunit 7"/>
    <property type="match status" value="1"/>
</dbReference>
<dbReference type="InterPro" id="IPR018955">
    <property type="entry name" value="BCDHK/PDK_N"/>
</dbReference>
<proteinExistence type="inferred from homology"/>
<keyword evidence="9" id="KW-0496">Mitochondrion</keyword>
<feature type="domain" description="AAA+ ATPase" evidence="11">
    <location>
        <begin position="246"/>
        <end position="385"/>
    </location>
</feature>
<dbReference type="SUPFAM" id="SSF52540">
    <property type="entry name" value="P-loop containing nucleoside triphosphate hydrolases"/>
    <property type="match status" value="1"/>
</dbReference>
<dbReference type="InterPro" id="IPR003960">
    <property type="entry name" value="ATPase_AAA_CS"/>
</dbReference>
<dbReference type="InterPro" id="IPR003594">
    <property type="entry name" value="HATPase_dom"/>
</dbReference>
<dbReference type="PANTHER" id="PTHR23073">
    <property type="entry name" value="26S PROTEASOME REGULATORY SUBUNIT"/>
    <property type="match status" value="1"/>
</dbReference>
<keyword evidence="6" id="KW-0547">Nucleotide-binding</keyword>
<protein>
    <recommendedName>
        <fullName evidence="10">26S proteasome regulatory subunit 7 homolog</fullName>
    </recommendedName>
</protein>
<dbReference type="Gene3D" id="1.20.140.20">
    <property type="entry name" value="Alpha-ketoacid/pyruvate dehydrogenase kinase, N-terminal domain"/>
    <property type="match status" value="1"/>
</dbReference>
<evidence type="ECO:0000256" key="5">
    <source>
        <dbReference type="ARBA" id="ARBA00022490"/>
    </source>
</evidence>
<keyword evidence="7" id="KW-0067">ATP-binding</keyword>
<dbReference type="EMBL" id="MU155517">
    <property type="protein sequence ID" value="KAF9472606.1"/>
    <property type="molecule type" value="Genomic_DNA"/>
</dbReference>
<dbReference type="FunFam" id="2.40.50.140:FF:000440">
    <property type="entry name" value="26S protease regulatory subunit 7"/>
    <property type="match status" value="1"/>
</dbReference>
<dbReference type="SMART" id="SM00387">
    <property type="entry name" value="HATPase_c"/>
    <property type="match status" value="1"/>
</dbReference>
<dbReference type="Pfam" id="PF00004">
    <property type="entry name" value="AAA"/>
    <property type="match status" value="1"/>
</dbReference>